<dbReference type="AlphaFoldDB" id="A0A482XFQ5"/>
<dbReference type="Proteomes" id="UP000291343">
    <property type="component" value="Unassembled WGS sequence"/>
</dbReference>
<proteinExistence type="predicted"/>
<reference evidence="2 3" key="1">
    <citation type="journal article" date="2017" name="Gigascience">
        <title>Genome sequence of the small brown planthopper, Laodelphax striatellus.</title>
        <authorList>
            <person name="Zhu J."/>
            <person name="Jiang F."/>
            <person name="Wang X."/>
            <person name="Yang P."/>
            <person name="Bao Y."/>
            <person name="Zhao W."/>
            <person name="Wang W."/>
            <person name="Lu H."/>
            <person name="Wang Q."/>
            <person name="Cui N."/>
            <person name="Li J."/>
            <person name="Chen X."/>
            <person name="Luo L."/>
            <person name="Yu J."/>
            <person name="Kang L."/>
            <person name="Cui F."/>
        </authorList>
    </citation>
    <scope>NUCLEOTIDE SEQUENCE [LARGE SCALE GENOMIC DNA]</scope>
    <source>
        <strain evidence="2">Lst14</strain>
    </source>
</reference>
<accession>A0A482XFQ5</accession>
<sequence>MRIVDEWKDYDAEIKALQLKLGATDEHEEEEDHETHAAKHQDKTSGHAHSEL</sequence>
<evidence type="ECO:0000313" key="2">
    <source>
        <dbReference type="EMBL" id="RZF44613.1"/>
    </source>
</evidence>
<gene>
    <name evidence="2" type="ORF">LSTR_LSTR016819</name>
</gene>
<evidence type="ECO:0000256" key="1">
    <source>
        <dbReference type="SAM" id="MobiDB-lite"/>
    </source>
</evidence>
<dbReference type="EMBL" id="QKKF02010355">
    <property type="protein sequence ID" value="RZF44613.1"/>
    <property type="molecule type" value="Genomic_DNA"/>
</dbReference>
<feature type="compositionally biased region" description="Basic and acidic residues" evidence="1">
    <location>
        <begin position="33"/>
        <end position="52"/>
    </location>
</feature>
<evidence type="ECO:0000313" key="3">
    <source>
        <dbReference type="Proteomes" id="UP000291343"/>
    </source>
</evidence>
<name>A0A482XFQ5_LAOST</name>
<dbReference type="SMR" id="A0A482XFQ5"/>
<feature type="region of interest" description="Disordered" evidence="1">
    <location>
        <begin position="21"/>
        <end position="52"/>
    </location>
</feature>
<comment type="caution">
    <text evidence="2">The sequence shown here is derived from an EMBL/GenBank/DDBJ whole genome shotgun (WGS) entry which is preliminary data.</text>
</comment>
<organism evidence="2 3">
    <name type="scientific">Laodelphax striatellus</name>
    <name type="common">Small brown planthopper</name>
    <name type="synonym">Delphax striatella</name>
    <dbReference type="NCBI Taxonomy" id="195883"/>
    <lineage>
        <taxon>Eukaryota</taxon>
        <taxon>Metazoa</taxon>
        <taxon>Ecdysozoa</taxon>
        <taxon>Arthropoda</taxon>
        <taxon>Hexapoda</taxon>
        <taxon>Insecta</taxon>
        <taxon>Pterygota</taxon>
        <taxon>Neoptera</taxon>
        <taxon>Paraneoptera</taxon>
        <taxon>Hemiptera</taxon>
        <taxon>Auchenorrhyncha</taxon>
        <taxon>Fulgoroidea</taxon>
        <taxon>Delphacidae</taxon>
        <taxon>Criomorphinae</taxon>
        <taxon>Laodelphax</taxon>
    </lineage>
</organism>
<keyword evidence="3" id="KW-1185">Reference proteome</keyword>
<protein>
    <submittedName>
        <fullName evidence="2">Uncharacterized protein</fullName>
    </submittedName>
</protein>
<dbReference type="InParanoid" id="A0A482XFQ5"/>